<reference evidence="1" key="1">
    <citation type="submission" date="2019-12" db="EMBL/GenBank/DDBJ databases">
        <title>An insight into the sialome of adult female Ixodes ricinus ticks feeding for 6 days.</title>
        <authorList>
            <person name="Perner J."/>
            <person name="Ribeiro J.M.C."/>
        </authorList>
    </citation>
    <scope>NUCLEOTIDE SEQUENCE</scope>
    <source>
        <strain evidence="1">Semi-engorged</strain>
        <tissue evidence="1">Salivary glands</tissue>
    </source>
</reference>
<sequence length="87" mass="9733">MRARALPLAFAIIHSFFLRLLVSSFLQLLFRCVSDVRCAYHRRNRIAGKAAGGLASSVPAMGVGYRKTLLDYYMSFSKGCLDCLIKQ</sequence>
<organism evidence="1">
    <name type="scientific">Ixodes ricinus</name>
    <name type="common">Common tick</name>
    <name type="synonym">Acarus ricinus</name>
    <dbReference type="NCBI Taxonomy" id="34613"/>
    <lineage>
        <taxon>Eukaryota</taxon>
        <taxon>Metazoa</taxon>
        <taxon>Ecdysozoa</taxon>
        <taxon>Arthropoda</taxon>
        <taxon>Chelicerata</taxon>
        <taxon>Arachnida</taxon>
        <taxon>Acari</taxon>
        <taxon>Parasitiformes</taxon>
        <taxon>Ixodida</taxon>
        <taxon>Ixodoidea</taxon>
        <taxon>Ixodidae</taxon>
        <taxon>Ixodinae</taxon>
        <taxon>Ixodes</taxon>
    </lineage>
</organism>
<dbReference type="AlphaFoldDB" id="A0A6B0UAT6"/>
<proteinExistence type="predicted"/>
<dbReference type="EMBL" id="GIFC01003707">
    <property type="protein sequence ID" value="MXU85790.1"/>
    <property type="molecule type" value="Transcribed_RNA"/>
</dbReference>
<protein>
    <submittedName>
        <fullName evidence="1">Putative secreted protein</fullName>
    </submittedName>
</protein>
<accession>A0A6B0UAT6</accession>
<evidence type="ECO:0000313" key="1">
    <source>
        <dbReference type="EMBL" id="MXU85790.1"/>
    </source>
</evidence>
<name>A0A6B0UAT6_IXORI</name>